<name>A0A6D2HWP8_9BRAS</name>
<comment type="caution">
    <text evidence="1">The sequence shown here is derived from an EMBL/GenBank/DDBJ whole genome shotgun (WGS) entry which is preliminary data.</text>
</comment>
<reference evidence="1" key="1">
    <citation type="submission" date="2020-01" db="EMBL/GenBank/DDBJ databases">
        <authorList>
            <person name="Mishra B."/>
        </authorList>
    </citation>
    <scope>NUCLEOTIDE SEQUENCE [LARGE SCALE GENOMIC DNA]</scope>
</reference>
<protein>
    <submittedName>
        <fullName evidence="1">Uncharacterized protein</fullName>
    </submittedName>
</protein>
<dbReference type="EMBL" id="CACVBM020000443">
    <property type="protein sequence ID" value="CAA7019062.1"/>
    <property type="molecule type" value="Genomic_DNA"/>
</dbReference>
<accession>A0A6D2HWP8</accession>
<proteinExistence type="predicted"/>
<evidence type="ECO:0000313" key="2">
    <source>
        <dbReference type="Proteomes" id="UP000467841"/>
    </source>
</evidence>
<organism evidence="1 2">
    <name type="scientific">Microthlaspi erraticum</name>
    <dbReference type="NCBI Taxonomy" id="1685480"/>
    <lineage>
        <taxon>Eukaryota</taxon>
        <taxon>Viridiplantae</taxon>
        <taxon>Streptophyta</taxon>
        <taxon>Embryophyta</taxon>
        <taxon>Tracheophyta</taxon>
        <taxon>Spermatophyta</taxon>
        <taxon>Magnoliopsida</taxon>
        <taxon>eudicotyledons</taxon>
        <taxon>Gunneridae</taxon>
        <taxon>Pentapetalae</taxon>
        <taxon>rosids</taxon>
        <taxon>malvids</taxon>
        <taxon>Brassicales</taxon>
        <taxon>Brassicaceae</taxon>
        <taxon>Coluteocarpeae</taxon>
        <taxon>Microthlaspi</taxon>
    </lineage>
</organism>
<dbReference type="Proteomes" id="UP000467841">
    <property type="component" value="Unassembled WGS sequence"/>
</dbReference>
<gene>
    <name evidence="1" type="ORF">MERR_LOCUS6297</name>
</gene>
<sequence length="106" mass="11956">MLINFGTSRARRKLISLSMVLEPFGYRLGYSTTGIFHRLNFDGESDFLSHLFTVFTRFVRFLIGSCDCVSCIVHELRWSGSINSVECFEGGGGACSSSNFPQEHFR</sequence>
<keyword evidence="2" id="KW-1185">Reference proteome</keyword>
<dbReference type="AlphaFoldDB" id="A0A6D2HWP8"/>
<evidence type="ECO:0000313" key="1">
    <source>
        <dbReference type="EMBL" id="CAA7019062.1"/>
    </source>
</evidence>